<evidence type="ECO:0000256" key="2">
    <source>
        <dbReference type="ARBA" id="ARBA00008098"/>
    </source>
</evidence>
<name>A0A182PIX8_9DIPT</name>
<comment type="subcellular location">
    <subcellularLocation>
        <location evidence="1">Secreted</location>
    </subcellularLocation>
</comment>
<evidence type="ECO:0000256" key="4">
    <source>
        <dbReference type="ARBA" id="ARBA00022729"/>
    </source>
</evidence>
<dbReference type="SUPFAM" id="SSF47565">
    <property type="entry name" value="Insect pheromone/odorant-binding proteins"/>
    <property type="match status" value="1"/>
</dbReference>
<dbReference type="GO" id="GO:0005615">
    <property type="term" value="C:extracellular space"/>
    <property type="evidence" value="ECO:0007669"/>
    <property type="project" value="TreeGrafter"/>
</dbReference>
<dbReference type="PRINTS" id="PR00485">
    <property type="entry name" value="MEALWORMBTLB"/>
</dbReference>
<dbReference type="VEuPathDB" id="VectorBase:AEPI006891"/>
<evidence type="ECO:0000256" key="1">
    <source>
        <dbReference type="ARBA" id="ARBA00004613"/>
    </source>
</evidence>
<sequence>MYIPYGWCKGGGECVTTDRPALRRDAEYPPPRILAFVKPLRQQCIRETGVSVEALERFSDADIFEDDQALKCYMQCMFRLSNVTDDRGELHLGKMFEFVSVEFEDITLRMGARCTKPKGKDLCERAFWFHKCWKTSDPTHYYLA</sequence>
<dbReference type="Gene3D" id="1.10.238.20">
    <property type="entry name" value="Pheromone/general odorant binding protein domain"/>
    <property type="match status" value="1"/>
</dbReference>
<keyword evidence="4" id="KW-0732">Signal</keyword>
<dbReference type="PANTHER" id="PTHR11857">
    <property type="entry name" value="ODORANT BINDING PROTEIN-RELATED"/>
    <property type="match status" value="1"/>
</dbReference>
<dbReference type="SMR" id="A0A182PIX8"/>
<dbReference type="Proteomes" id="UP000075885">
    <property type="component" value="Unassembled WGS sequence"/>
</dbReference>
<dbReference type="CDD" id="cd23992">
    <property type="entry name" value="PBP_GOBP"/>
    <property type="match status" value="1"/>
</dbReference>
<keyword evidence="6" id="KW-1185">Reference proteome</keyword>
<organism evidence="5 6">
    <name type="scientific">Anopheles epiroticus</name>
    <dbReference type="NCBI Taxonomy" id="199890"/>
    <lineage>
        <taxon>Eukaryota</taxon>
        <taxon>Metazoa</taxon>
        <taxon>Ecdysozoa</taxon>
        <taxon>Arthropoda</taxon>
        <taxon>Hexapoda</taxon>
        <taxon>Insecta</taxon>
        <taxon>Pterygota</taxon>
        <taxon>Neoptera</taxon>
        <taxon>Endopterygota</taxon>
        <taxon>Diptera</taxon>
        <taxon>Nematocera</taxon>
        <taxon>Culicoidea</taxon>
        <taxon>Culicidae</taxon>
        <taxon>Anophelinae</taxon>
        <taxon>Anopheles</taxon>
    </lineage>
</organism>
<proteinExistence type="inferred from homology"/>
<dbReference type="Pfam" id="PF01395">
    <property type="entry name" value="PBP_GOBP"/>
    <property type="match status" value="1"/>
</dbReference>
<dbReference type="InterPro" id="IPR006170">
    <property type="entry name" value="PBP/GOBP"/>
</dbReference>
<dbReference type="EnsemblMetazoa" id="AEPI006891-RA">
    <property type="protein sequence ID" value="AEPI006891-PA"/>
    <property type="gene ID" value="AEPI006891"/>
</dbReference>
<evidence type="ECO:0000256" key="3">
    <source>
        <dbReference type="ARBA" id="ARBA00022525"/>
    </source>
</evidence>
<dbReference type="PANTHER" id="PTHR11857:SF45">
    <property type="entry name" value="GENERAL ODORANT-BINDING PROTEIN 83A-RELATED"/>
    <property type="match status" value="1"/>
</dbReference>
<reference evidence="6" key="1">
    <citation type="submission" date="2013-03" db="EMBL/GenBank/DDBJ databases">
        <title>The Genome Sequence of Anopheles epiroticus epiroticus2.</title>
        <authorList>
            <consortium name="The Broad Institute Genomics Platform"/>
            <person name="Neafsey D.E."/>
            <person name="Howell P."/>
            <person name="Walker B."/>
            <person name="Young S.K."/>
            <person name="Zeng Q."/>
            <person name="Gargeya S."/>
            <person name="Fitzgerald M."/>
            <person name="Haas B."/>
            <person name="Abouelleil A."/>
            <person name="Allen A.W."/>
            <person name="Alvarado L."/>
            <person name="Arachchi H.M."/>
            <person name="Berlin A.M."/>
            <person name="Chapman S.B."/>
            <person name="Gainer-Dewar J."/>
            <person name="Goldberg J."/>
            <person name="Griggs A."/>
            <person name="Gujja S."/>
            <person name="Hansen M."/>
            <person name="Howarth C."/>
            <person name="Imamovic A."/>
            <person name="Ireland A."/>
            <person name="Larimer J."/>
            <person name="McCowan C."/>
            <person name="Murphy C."/>
            <person name="Pearson M."/>
            <person name="Poon T.W."/>
            <person name="Priest M."/>
            <person name="Roberts A."/>
            <person name="Saif S."/>
            <person name="Shea T."/>
            <person name="Sisk P."/>
            <person name="Sykes S."/>
            <person name="Wortman J."/>
            <person name="Nusbaum C."/>
            <person name="Birren B."/>
        </authorList>
    </citation>
    <scope>NUCLEOTIDE SEQUENCE [LARGE SCALE GENOMIC DNA]</scope>
    <source>
        <strain evidence="6">Epiroticus2</strain>
    </source>
</reference>
<comment type="similarity">
    <text evidence="2">Belongs to the PBP/GOBP family.</text>
</comment>
<evidence type="ECO:0000313" key="6">
    <source>
        <dbReference type="Proteomes" id="UP000075885"/>
    </source>
</evidence>
<evidence type="ECO:0000313" key="5">
    <source>
        <dbReference type="EnsemblMetazoa" id="AEPI006891-PA"/>
    </source>
</evidence>
<dbReference type="FunFam" id="1.10.238.20:FF:000001">
    <property type="entry name" value="General odorant-binding protein lush"/>
    <property type="match status" value="1"/>
</dbReference>
<dbReference type="SMART" id="SM00708">
    <property type="entry name" value="PhBP"/>
    <property type="match status" value="1"/>
</dbReference>
<protein>
    <submittedName>
        <fullName evidence="5">Uncharacterized protein</fullName>
    </submittedName>
</protein>
<dbReference type="GO" id="GO:0005549">
    <property type="term" value="F:odorant binding"/>
    <property type="evidence" value="ECO:0007669"/>
    <property type="project" value="InterPro"/>
</dbReference>
<dbReference type="InterPro" id="IPR036728">
    <property type="entry name" value="PBP_GOBP_sf"/>
</dbReference>
<dbReference type="AlphaFoldDB" id="A0A182PIX8"/>
<keyword evidence="3" id="KW-0964">Secreted</keyword>
<accession>A0A182PIX8</accession>
<dbReference type="STRING" id="199890.A0A182PIX8"/>
<dbReference type="GO" id="GO:0007608">
    <property type="term" value="P:sensory perception of smell"/>
    <property type="evidence" value="ECO:0007669"/>
    <property type="project" value="TreeGrafter"/>
</dbReference>
<reference evidence="5" key="2">
    <citation type="submission" date="2020-05" db="UniProtKB">
        <authorList>
            <consortium name="EnsemblMetazoa"/>
        </authorList>
    </citation>
    <scope>IDENTIFICATION</scope>
    <source>
        <strain evidence="5">Epiroticus2</strain>
    </source>
</reference>